<evidence type="ECO:0000256" key="3">
    <source>
        <dbReference type="SAM" id="MobiDB-lite"/>
    </source>
</evidence>
<dbReference type="InterPro" id="IPR031101">
    <property type="entry name" value="Ctr9"/>
</dbReference>
<keyword evidence="2" id="KW-0802">TPR repeat</keyword>
<dbReference type="GO" id="GO:0006355">
    <property type="term" value="P:regulation of DNA-templated transcription"/>
    <property type="evidence" value="ECO:0007669"/>
    <property type="project" value="InterPro"/>
</dbReference>
<dbReference type="PANTHER" id="PTHR14027:SF2">
    <property type="entry name" value="RNA POLYMERASE-ASSOCIATED PROTEIN CTR9 HOMOLOG"/>
    <property type="match status" value="1"/>
</dbReference>
<protein>
    <submittedName>
        <fullName evidence="4">Uncharacterized protein</fullName>
    </submittedName>
</protein>
<dbReference type="InterPro" id="IPR011990">
    <property type="entry name" value="TPR-like_helical_dom_sf"/>
</dbReference>
<dbReference type="Proteomes" id="UP000297871">
    <property type="component" value="Unassembled WGS sequence"/>
</dbReference>
<dbReference type="SMART" id="SM00028">
    <property type="entry name" value="TPR"/>
    <property type="match status" value="4"/>
</dbReference>
<feature type="region of interest" description="Disordered" evidence="3">
    <location>
        <begin position="193"/>
        <end position="224"/>
    </location>
</feature>
<dbReference type="SUPFAM" id="SSF48452">
    <property type="entry name" value="TPR-like"/>
    <property type="match status" value="1"/>
</dbReference>
<gene>
    <name evidence="4" type="ORF">EHQ52_14800</name>
</gene>
<evidence type="ECO:0000313" key="4">
    <source>
        <dbReference type="EMBL" id="TGL32552.1"/>
    </source>
</evidence>
<dbReference type="EMBL" id="RQFY01000006">
    <property type="protein sequence ID" value="TGL32552.1"/>
    <property type="molecule type" value="Genomic_DNA"/>
</dbReference>
<sequence>MIKFNPIHRAGLIVFLFLIVSCSSQEEAQKFYNSGLKAYSERNLKVATENFEKAVDSDKKNIAARLMLGKSYYYTQRFEESKEIYENFLKDYPGNSSAHVWIARILMYENTNAEKVKEAKEHLFNAIQLDDSNPDAHYHLAKLFEYESDVVSALLEYNNALKLGGQLSRVHKDLAILYKKAGLDERAQEHLRATSLSDRVVSGPPEENYEVESNQKKGKKKNSK</sequence>
<dbReference type="InterPro" id="IPR019734">
    <property type="entry name" value="TPR_rpt"/>
</dbReference>
<name>A0A4R9J463_9LEPT</name>
<dbReference type="AlphaFoldDB" id="A0A4R9J463"/>
<comment type="caution">
    <text evidence="4">The sequence shown here is derived from an EMBL/GenBank/DDBJ whole genome shotgun (WGS) entry which is preliminary data.</text>
</comment>
<dbReference type="GO" id="GO:0006368">
    <property type="term" value="P:transcription elongation by RNA polymerase II"/>
    <property type="evidence" value="ECO:0007669"/>
    <property type="project" value="TreeGrafter"/>
</dbReference>
<evidence type="ECO:0000256" key="1">
    <source>
        <dbReference type="ARBA" id="ARBA00022737"/>
    </source>
</evidence>
<reference evidence="4" key="1">
    <citation type="journal article" date="2019" name="PLoS Negl. Trop. Dis.">
        <title>Revisiting the worldwide diversity of Leptospira species in the environment.</title>
        <authorList>
            <person name="Vincent A.T."/>
            <person name="Schiettekatte O."/>
            <person name="Bourhy P."/>
            <person name="Veyrier F.J."/>
            <person name="Picardeau M."/>
        </authorList>
    </citation>
    <scope>NUCLEOTIDE SEQUENCE [LARGE SCALE GENOMIC DNA]</scope>
    <source>
        <strain evidence="4">201800265</strain>
    </source>
</reference>
<dbReference type="RefSeq" id="WP_135615956.1">
    <property type="nucleotide sequence ID" value="NZ_RQFY01000006.1"/>
</dbReference>
<evidence type="ECO:0000313" key="5">
    <source>
        <dbReference type="Proteomes" id="UP000297871"/>
    </source>
</evidence>
<dbReference type="PANTHER" id="PTHR14027">
    <property type="entry name" value="RNA POLYMERASE-ASSOCIATED PROTEIN CTR9"/>
    <property type="match status" value="1"/>
</dbReference>
<dbReference type="GO" id="GO:0000993">
    <property type="term" value="F:RNA polymerase II complex binding"/>
    <property type="evidence" value="ECO:0007669"/>
    <property type="project" value="TreeGrafter"/>
</dbReference>
<accession>A0A4R9J463</accession>
<dbReference type="Gene3D" id="1.25.40.10">
    <property type="entry name" value="Tetratricopeptide repeat domain"/>
    <property type="match status" value="1"/>
</dbReference>
<dbReference type="Pfam" id="PF13432">
    <property type="entry name" value="TPR_16"/>
    <property type="match status" value="1"/>
</dbReference>
<keyword evidence="1" id="KW-0677">Repeat</keyword>
<proteinExistence type="predicted"/>
<organism evidence="4 5">
    <name type="scientific">Leptospira koniambonensis</name>
    <dbReference type="NCBI Taxonomy" id="2484950"/>
    <lineage>
        <taxon>Bacteria</taxon>
        <taxon>Pseudomonadati</taxon>
        <taxon>Spirochaetota</taxon>
        <taxon>Spirochaetia</taxon>
        <taxon>Leptospirales</taxon>
        <taxon>Leptospiraceae</taxon>
        <taxon>Leptospira</taxon>
    </lineage>
</organism>
<keyword evidence="5" id="KW-1185">Reference proteome</keyword>
<dbReference type="PROSITE" id="PS51257">
    <property type="entry name" value="PROKAR_LIPOPROTEIN"/>
    <property type="match status" value="1"/>
</dbReference>
<evidence type="ECO:0000256" key="2">
    <source>
        <dbReference type="ARBA" id="ARBA00022803"/>
    </source>
</evidence>
<dbReference type="OrthoDB" id="343935at2"/>